<name>A0A7R6P3Q1_9GAMM</name>
<dbReference type="KEGG" id="ajp:AMJAP_0745"/>
<evidence type="ECO:0000313" key="6">
    <source>
        <dbReference type="EMBL" id="BBB25344.1"/>
    </source>
</evidence>
<dbReference type="Gene3D" id="3.40.190.290">
    <property type="match status" value="1"/>
</dbReference>
<dbReference type="RefSeq" id="WP_019622463.1">
    <property type="nucleotide sequence ID" value="NZ_AP014545.1"/>
</dbReference>
<keyword evidence="4" id="KW-0804">Transcription</keyword>
<dbReference type="InterPro" id="IPR036388">
    <property type="entry name" value="WH-like_DNA-bd_sf"/>
</dbReference>
<dbReference type="PRINTS" id="PR00039">
    <property type="entry name" value="HTHLYSR"/>
</dbReference>
<dbReference type="SUPFAM" id="SSF46785">
    <property type="entry name" value="Winged helix' DNA-binding domain"/>
    <property type="match status" value="1"/>
</dbReference>
<dbReference type="SUPFAM" id="SSF53850">
    <property type="entry name" value="Periplasmic binding protein-like II"/>
    <property type="match status" value="1"/>
</dbReference>
<dbReference type="GO" id="GO:0010628">
    <property type="term" value="P:positive regulation of gene expression"/>
    <property type="evidence" value="ECO:0007669"/>
    <property type="project" value="TreeGrafter"/>
</dbReference>
<proteinExistence type="inferred from homology"/>
<dbReference type="Pfam" id="PF00126">
    <property type="entry name" value="HTH_1"/>
    <property type="match status" value="1"/>
</dbReference>
<dbReference type="Gene3D" id="1.10.10.10">
    <property type="entry name" value="Winged helix-like DNA-binding domain superfamily/Winged helix DNA-binding domain"/>
    <property type="match status" value="1"/>
</dbReference>
<dbReference type="GO" id="GO:0003700">
    <property type="term" value="F:DNA-binding transcription factor activity"/>
    <property type="evidence" value="ECO:0007669"/>
    <property type="project" value="InterPro"/>
</dbReference>
<dbReference type="PROSITE" id="PS50931">
    <property type="entry name" value="HTH_LYSR"/>
    <property type="match status" value="1"/>
</dbReference>
<evidence type="ECO:0000256" key="1">
    <source>
        <dbReference type="ARBA" id="ARBA00009437"/>
    </source>
</evidence>
<dbReference type="InterPro" id="IPR036390">
    <property type="entry name" value="WH_DNA-bd_sf"/>
</dbReference>
<comment type="similarity">
    <text evidence="1">Belongs to the LysR transcriptional regulatory family.</text>
</comment>
<evidence type="ECO:0000256" key="4">
    <source>
        <dbReference type="ARBA" id="ARBA00023163"/>
    </source>
</evidence>
<dbReference type="Proteomes" id="UP000595663">
    <property type="component" value="Chromosome"/>
</dbReference>
<accession>A0A7R6P3Q1</accession>
<dbReference type="AlphaFoldDB" id="A0A7R6P3Q1"/>
<dbReference type="InterPro" id="IPR000847">
    <property type="entry name" value="LysR_HTH_N"/>
</dbReference>
<sequence>MNITVRQLQCFREVMRTGSISEAARTLQRTQPAVSNMVATLEDELGVELFERQRGRLIRKPEAHYFLEESEQILERLNKTARTMKEIAGLELGRLKIACMPAASNYLMPRLIAEFVRDKPRVNVSMMMRDSSVIEEWVASQQYDIGLAETPPPNRALSALTFDLKCVCALPINDPLANKAVITPKDLDNLPLATLQEGHPNYQSALKAFRSQGATLNQRFELLTFQPALKLVEENLCYCICDPMTASGYLQRFDDRARLVFRPFIPEVILSVSVLTPAHRPASVLASSFTELVTQQLEELNAQFYSE</sequence>
<keyword evidence="3" id="KW-0238">DNA-binding</keyword>
<dbReference type="InterPro" id="IPR005119">
    <property type="entry name" value="LysR_subst-bd"/>
</dbReference>
<dbReference type="OrthoDB" id="9808620at2"/>
<dbReference type="PANTHER" id="PTHR30427">
    <property type="entry name" value="TRANSCRIPTIONAL ACTIVATOR PROTEIN LYSR"/>
    <property type="match status" value="1"/>
</dbReference>
<dbReference type="Pfam" id="PF03466">
    <property type="entry name" value="LysR_substrate"/>
    <property type="match status" value="1"/>
</dbReference>
<organism evidence="6 7">
    <name type="scientific">Amphritea japonica ATCC BAA-1530</name>
    <dbReference type="NCBI Taxonomy" id="1278309"/>
    <lineage>
        <taxon>Bacteria</taxon>
        <taxon>Pseudomonadati</taxon>
        <taxon>Pseudomonadota</taxon>
        <taxon>Gammaproteobacteria</taxon>
        <taxon>Oceanospirillales</taxon>
        <taxon>Oceanospirillaceae</taxon>
        <taxon>Amphritea</taxon>
    </lineage>
</organism>
<evidence type="ECO:0000256" key="3">
    <source>
        <dbReference type="ARBA" id="ARBA00023125"/>
    </source>
</evidence>
<feature type="domain" description="HTH lysR-type" evidence="5">
    <location>
        <begin position="3"/>
        <end position="57"/>
    </location>
</feature>
<keyword evidence="7" id="KW-1185">Reference proteome</keyword>
<evidence type="ECO:0000256" key="2">
    <source>
        <dbReference type="ARBA" id="ARBA00023015"/>
    </source>
</evidence>
<reference evidence="6 7" key="1">
    <citation type="journal article" date="2008" name="Int. J. Syst. Evol. Microbiol.">
        <title>Amphritea japonica sp. nov. and Amphritea balenae sp. nov., isolated from the sediment adjacent to sperm whale carcasses off Kagoshima, Japan.</title>
        <authorList>
            <person name="Miyazaki M."/>
            <person name="Nogi Y."/>
            <person name="Fujiwara Y."/>
            <person name="Kawato M."/>
            <person name="Nagahama T."/>
            <person name="Kubokawa K."/>
            <person name="Horikoshi K."/>
        </authorList>
    </citation>
    <scope>NUCLEOTIDE SEQUENCE [LARGE SCALE GENOMIC DNA]</scope>
    <source>
        <strain evidence="6 7">ATCC BAA-1530</strain>
    </source>
</reference>
<dbReference type="EMBL" id="AP014545">
    <property type="protein sequence ID" value="BBB25344.1"/>
    <property type="molecule type" value="Genomic_DNA"/>
</dbReference>
<evidence type="ECO:0000259" key="5">
    <source>
        <dbReference type="PROSITE" id="PS50931"/>
    </source>
</evidence>
<gene>
    <name evidence="6" type="ORF">AMJAP_0745</name>
</gene>
<keyword evidence="2" id="KW-0805">Transcription regulation</keyword>
<evidence type="ECO:0000313" key="7">
    <source>
        <dbReference type="Proteomes" id="UP000595663"/>
    </source>
</evidence>
<dbReference type="GO" id="GO:0043565">
    <property type="term" value="F:sequence-specific DNA binding"/>
    <property type="evidence" value="ECO:0007669"/>
    <property type="project" value="TreeGrafter"/>
</dbReference>
<protein>
    <submittedName>
        <fullName evidence="6">LysR family transcriptional regulator</fullName>
    </submittedName>
</protein>
<dbReference type="PANTHER" id="PTHR30427:SF1">
    <property type="entry name" value="TRANSCRIPTIONAL ACTIVATOR PROTEIN LYSR"/>
    <property type="match status" value="1"/>
</dbReference>